<organism evidence="3 4">
    <name type="scientific">candidate division KSB3 bacterium</name>
    <dbReference type="NCBI Taxonomy" id="2044937"/>
    <lineage>
        <taxon>Bacteria</taxon>
        <taxon>candidate division KSB3</taxon>
    </lineage>
</organism>
<sequence>MTKITIVFVLGTLEIGGTETQFLEIVRRLDRERFAPKVLAFPCEGRLRTAIEELQIPFACLGFSGIRGKFSPHSYGQLFGLLRQMVRYFRHDPPHIVQSYLFWANVYGAIAAKYAGVPVIITGRRELGASHLRKRHYAWLQNVSNLCSTAILANSQRVKAFCLETERWVTSQKIDVISNGIDPAKYAPQRSHRDLKQEFDIPETSPVVGIIANLHYCKGHTDFLHAASIVAASYPEAVFLIVGRDEGMRGHLEALAESLGIAQAVRFTGERRDIPAVLSLLDIQVSASLTESLSNAILEGMAAGKPIIATDVGGSAELVVHETTGLLVPPQQPERLAAAMSRLLGDCKLRADMGHAGRQRVSQKFHIDHTVRQTEALYLRLCRTAMPVSQEG</sequence>
<dbReference type="SUPFAM" id="SSF53756">
    <property type="entry name" value="UDP-Glycosyltransferase/glycogen phosphorylase"/>
    <property type="match status" value="1"/>
</dbReference>
<dbReference type="Proteomes" id="UP000649604">
    <property type="component" value="Unassembled WGS sequence"/>
</dbReference>
<evidence type="ECO:0000259" key="1">
    <source>
        <dbReference type="Pfam" id="PF00534"/>
    </source>
</evidence>
<evidence type="ECO:0000313" key="4">
    <source>
        <dbReference type="Proteomes" id="UP000649604"/>
    </source>
</evidence>
<protein>
    <submittedName>
        <fullName evidence="3">Glycosyltransferase</fullName>
    </submittedName>
</protein>
<dbReference type="Pfam" id="PF13439">
    <property type="entry name" value="Glyco_transf_4"/>
    <property type="match status" value="1"/>
</dbReference>
<dbReference type="Gene3D" id="3.40.50.2000">
    <property type="entry name" value="Glycogen Phosphorylase B"/>
    <property type="match status" value="2"/>
</dbReference>
<proteinExistence type="predicted"/>
<reference evidence="3" key="1">
    <citation type="submission" date="2019-11" db="EMBL/GenBank/DDBJ databases">
        <title>Microbial mats filling the niche in hypersaline microbial mats.</title>
        <authorList>
            <person name="Wong H.L."/>
            <person name="Macleod F.I."/>
            <person name="White R.A. III"/>
            <person name="Burns B.P."/>
        </authorList>
    </citation>
    <scope>NUCLEOTIDE SEQUENCE</scope>
    <source>
        <strain evidence="3">Rbin_158</strain>
    </source>
</reference>
<gene>
    <name evidence="3" type="ORF">GF339_09040</name>
</gene>
<dbReference type="InterPro" id="IPR028098">
    <property type="entry name" value="Glyco_trans_4-like_N"/>
</dbReference>
<name>A0A9D5Q5Y2_9BACT</name>
<feature type="domain" description="Glycosyltransferase subfamily 4-like N-terminal" evidence="2">
    <location>
        <begin position="15"/>
        <end position="184"/>
    </location>
</feature>
<dbReference type="AlphaFoldDB" id="A0A9D5Q5Y2"/>
<comment type="caution">
    <text evidence="3">The sequence shown here is derived from an EMBL/GenBank/DDBJ whole genome shotgun (WGS) entry which is preliminary data.</text>
</comment>
<dbReference type="InterPro" id="IPR001296">
    <property type="entry name" value="Glyco_trans_1"/>
</dbReference>
<accession>A0A9D5Q5Y2</accession>
<dbReference type="EMBL" id="WJJP01000283">
    <property type="protein sequence ID" value="MBD3324717.1"/>
    <property type="molecule type" value="Genomic_DNA"/>
</dbReference>
<feature type="domain" description="Glycosyl transferase family 1" evidence="1">
    <location>
        <begin position="194"/>
        <end position="360"/>
    </location>
</feature>
<evidence type="ECO:0000313" key="3">
    <source>
        <dbReference type="EMBL" id="MBD3324717.1"/>
    </source>
</evidence>
<dbReference type="PANTHER" id="PTHR12526">
    <property type="entry name" value="GLYCOSYLTRANSFERASE"/>
    <property type="match status" value="1"/>
</dbReference>
<evidence type="ECO:0000259" key="2">
    <source>
        <dbReference type="Pfam" id="PF13439"/>
    </source>
</evidence>
<dbReference type="PANTHER" id="PTHR12526:SF630">
    <property type="entry name" value="GLYCOSYLTRANSFERASE"/>
    <property type="match status" value="1"/>
</dbReference>
<dbReference type="Pfam" id="PF00534">
    <property type="entry name" value="Glycos_transf_1"/>
    <property type="match status" value="1"/>
</dbReference>